<dbReference type="PANTHER" id="PTHR30386:SF26">
    <property type="entry name" value="TRANSPORT PROTEIN COMB"/>
    <property type="match status" value="1"/>
</dbReference>
<dbReference type="PANTHER" id="PTHR30386">
    <property type="entry name" value="MEMBRANE FUSION SUBUNIT OF EMRAB-TOLC MULTIDRUG EFFLUX PUMP"/>
    <property type="match status" value="1"/>
</dbReference>
<organism evidence="13 14">
    <name type="scientific">Alginatibacterium sediminis</name>
    <dbReference type="NCBI Taxonomy" id="2164068"/>
    <lineage>
        <taxon>Bacteria</taxon>
        <taxon>Pseudomonadati</taxon>
        <taxon>Pseudomonadota</taxon>
        <taxon>Gammaproteobacteria</taxon>
        <taxon>Alteromonadales</taxon>
        <taxon>Alteromonadaceae</taxon>
        <taxon>Alginatibacterium</taxon>
    </lineage>
</organism>
<evidence type="ECO:0000256" key="2">
    <source>
        <dbReference type="ARBA" id="ARBA00009477"/>
    </source>
</evidence>
<dbReference type="InterPro" id="IPR050739">
    <property type="entry name" value="MFP"/>
</dbReference>
<dbReference type="NCBIfam" id="TIGR01843">
    <property type="entry name" value="type_I_hlyD"/>
    <property type="match status" value="1"/>
</dbReference>
<dbReference type="AlphaFoldDB" id="A0A420EAT0"/>
<feature type="domain" description="Multidrug resistance protein MdtA-like barrel-sandwich hybrid" evidence="11">
    <location>
        <begin position="71"/>
        <end position="317"/>
    </location>
</feature>
<sequence>MHEMSFSPDSIQAAAKPIYPFQNNFVVVLVLLVILVVSISCVTEIEIVSTVDGSIAPISKSHTMRSDREALLKTLHAEEGQLVRKSQLLLELDTQSNRFELNGLELLRKNKQQKLLALAALQQTFVPELKSQKPALLQLPNQNRYSKQIALRFETYQHQYQDIHESIQMLKAEQALEATRLAQSKALLPFNQLRLKASEALIQKGYASKLETLEHQSLLAQQRAQILISQQIISNYQLKIKALTHDQLSIADSFKLQLAEQISTLEMDVEALTQQINSLQNVIDKAKIRSPINGYVQELSTLIQGTYIEAGQVLLKIVPEQSDMIVKANVPNNDRGFITQGQSARVKVDAFPYTRYGSLPAEVKLLSRDSTLNKDGALVYPIEFTLLRNRLTLNGKRQPIRYGMSVKVDVITGSRTLISYFTDPISHTLSKSLVER</sequence>
<comment type="similarity">
    <text evidence="2 9">Belongs to the membrane fusion protein (MFP) (TC 8.A.1) family.</text>
</comment>
<dbReference type="InterPro" id="IPR058982">
    <property type="entry name" value="Beta-barrel_AprE"/>
</dbReference>
<name>A0A420EAT0_9ALTE</name>
<keyword evidence="14" id="KW-1185">Reference proteome</keyword>
<evidence type="ECO:0000313" key="13">
    <source>
        <dbReference type="EMBL" id="RKF17785.1"/>
    </source>
</evidence>
<keyword evidence="3 9" id="KW-0813">Transport</keyword>
<evidence type="ECO:0000256" key="1">
    <source>
        <dbReference type="ARBA" id="ARBA00004377"/>
    </source>
</evidence>
<dbReference type="OrthoDB" id="9775513at2"/>
<keyword evidence="8 9" id="KW-0472">Membrane</keyword>
<keyword evidence="5 9" id="KW-0997">Cell inner membrane</keyword>
<dbReference type="GO" id="GO:0015031">
    <property type="term" value="P:protein transport"/>
    <property type="evidence" value="ECO:0007669"/>
    <property type="project" value="InterPro"/>
</dbReference>
<comment type="caution">
    <text evidence="13">The sequence shown here is derived from an EMBL/GenBank/DDBJ whole genome shotgun (WGS) entry which is preliminary data.</text>
</comment>
<dbReference type="GO" id="GO:0005886">
    <property type="term" value="C:plasma membrane"/>
    <property type="evidence" value="ECO:0007669"/>
    <property type="project" value="UniProtKB-SubCell"/>
</dbReference>
<evidence type="ECO:0000256" key="10">
    <source>
        <dbReference type="SAM" id="Coils"/>
    </source>
</evidence>
<keyword evidence="6 9" id="KW-0812">Transmembrane</keyword>
<evidence type="ECO:0000256" key="9">
    <source>
        <dbReference type="RuleBase" id="RU365093"/>
    </source>
</evidence>
<feature type="transmembrane region" description="Helical" evidence="9">
    <location>
        <begin position="21"/>
        <end position="40"/>
    </location>
</feature>
<evidence type="ECO:0000256" key="3">
    <source>
        <dbReference type="ARBA" id="ARBA00022448"/>
    </source>
</evidence>
<evidence type="ECO:0000256" key="8">
    <source>
        <dbReference type="ARBA" id="ARBA00023136"/>
    </source>
</evidence>
<evidence type="ECO:0000256" key="5">
    <source>
        <dbReference type="ARBA" id="ARBA00022519"/>
    </source>
</evidence>
<feature type="coiled-coil region" evidence="10">
    <location>
        <begin position="255"/>
        <end position="289"/>
    </location>
</feature>
<keyword evidence="7 9" id="KW-1133">Transmembrane helix</keyword>
<evidence type="ECO:0000256" key="7">
    <source>
        <dbReference type="ARBA" id="ARBA00022989"/>
    </source>
</evidence>
<proteinExistence type="inferred from homology"/>
<dbReference type="InterPro" id="IPR010129">
    <property type="entry name" value="T1SS_HlyD"/>
</dbReference>
<dbReference type="PRINTS" id="PR01490">
    <property type="entry name" value="RTXTOXIND"/>
</dbReference>
<dbReference type="Gene3D" id="2.40.30.170">
    <property type="match status" value="1"/>
</dbReference>
<dbReference type="EMBL" id="RAQO01000006">
    <property type="protein sequence ID" value="RKF17785.1"/>
    <property type="molecule type" value="Genomic_DNA"/>
</dbReference>
<evidence type="ECO:0000256" key="6">
    <source>
        <dbReference type="ARBA" id="ARBA00022692"/>
    </source>
</evidence>
<keyword evidence="4 9" id="KW-1003">Cell membrane</keyword>
<evidence type="ECO:0000256" key="4">
    <source>
        <dbReference type="ARBA" id="ARBA00022475"/>
    </source>
</evidence>
<reference evidence="13 14" key="1">
    <citation type="submission" date="2018-09" db="EMBL/GenBank/DDBJ databases">
        <authorList>
            <person name="Wang Z."/>
        </authorList>
    </citation>
    <scope>NUCLEOTIDE SEQUENCE [LARGE SCALE GENOMIC DNA]</scope>
    <source>
        <strain evidence="13 14">ALS 81</strain>
    </source>
</reference>
<dbReference type="Pfam" id="PF26002">
    <property type="entry name" value="Beta-barrel_AprE"/>
    <property type="match status" value="1"/>
</dbReference>
<accession>A0A420EAT0</accession>
<evidence type="ECO:0000259" key="12">
    <source>
        <dbReference type="Pfam" id="PF26002"/>
    </source>
</evidence>
<evidence type="ECO:0000313" key="14">
    <source>
        <dbReference type="Proteomes" id="UP000286482"/>
    </source>
</evidence>
<dbReference type="Pfam" id="PF25917">
    <property type="entry name" value="BSH_RND"/>
    <property type="match status" value="1"/>
</dbReference>
<dbReference type="InterPro" id="IPR058625">
    <property type="entry name" value="MdtA-like_BSH"/>
</dbReference>
<evidence type="ECO:0000259" key="11">
    <source>
        <dbReference type="Pfam" id="PF25917"/>
    </source>
</evidence>
<comment type="subcellular location">
    <subcellularLocation>
        <location evidence="1 9">Cell inner membrane</location>
        <topology evidence="1 9">Single-pass membrane protein</topology>
    </subcellularLocation>
</comment>
<feature type="domain" description="AprE-like beta-barrel" evidence="12">
    <location>
        <begin position="324"/>
        <end position="413"/>
    </location>
</feature>
<dbReference type="Proteomes" id="UP000286482">
    <property type="component" value="Unassembled WGS sequence"/>
</dbReference>
<protein>
    <recommendedName>
        <fullName evidence="9">Membrane fusion protein (MFP) family protein</fullName>
    </recommendedName>
</protein>
<gene>
    <name evidence="13" type="ORF">DBZ36_11010</name>
</gene>
<dbReference type="RefSeq" id="WP_120355012.1">
    <property type="nucleotide sequence ID" value="NZ_RAQO01000006.1"/>
</dbReference>
<keyword evidence="10" id="KW-0175">Coiled coil</keyword>